<accession>A0A5N5WSW3</accession>
<dbReference type="InterPro" id="IPR018750">
    <property type="entry name" value="DUF2306_membrane"/>
</dbReference>
<evidence type="ECO:0000256" key="1">
    <source>
        <dbReference type="SAM" id="Phobius"/>
    </source>
</evidence>
<protein>
    <recommendedName>
        <fullName evidence="4">Microtubule associated protein</fullName>
    </recommendedName>
</protein>
<evidence type="ECO:0008006" key="4">
    <source>
        <dbReference type="Google" id="ProtNLM"/>
    </source>
</evidence>
<dbReference type="EMBL" id="ML732266">
    <property type="protein sequence ID" value="KAB8071668.1"/>
    <property type="molecule type" value="Genomic_DNA"/>
</dbReference>
<dbReference type="AlphaFoldDB" id="A0A5N5WSW3"/>
<sequence length="345" mass="38841">MDSVSSPPPSVFIRTVRKLYNPLGFKKGYNFTLFFIFAGAWMGFTLARLQFLDFSIFCKNAVPGECFYYKELRYIGLYLHLGCILPAAFLAFFQFIPAIRYKFILFHRINGYIIILLVLVSNAGALIIARHAFGGLISTQAAVGFLVIMSTAAIGMAYYNVKRLQLEQHRAWMLRAFFYMGCIITVRIILAISSAIISISPAYYMAQPCDKVDLIIGKEQTIERYPDCAAFYNGSHPDQNVLVLGNFNGDADEIGTALNLTFGMALWLALFIHALGVEIYLQLTPRESRRLREISYSRQLEAGFKNPGRAGLTVDKFGDSEPWVSEKLQPLERPQLGLSNCRLNA</sequence>
<keyword evidence="3" id="KW-1185">Reference proteome</keyword>
<name>A0A5N5WSW3_9EURO</name>
<dbReference type="Proteomes" id="UP000326565">
    <property type="component" value="Unassembled WGS sequence"/>
</dbReference>
<feature type="transmembrane region" description="Helical" evidence="1">
    <location>
        <begin position="28"/>
        <end position="47"/>
    </location>
</feature>
<keyword evidence="1" id="KW-0812">Transmembrane</keyword>
<reference evidence="2 3" key="1">
    <citation type="submission" date="2019-04" db="EMBL/GenBank/DDBJ databases">
        <title>Friends and foes A comparative genomics study of 23 Aspergillus species from section Flavi.</title>
        <authorList>
            <consortium name="DOE Joint Genome Institute"/>
            <person name="Kjaerbolling I."/>
            <person name="Vesth T."/>
            <person name="Frisvad J.C."/>
            <person name="Nybo J.L."/>
            <person name="Theobald S."/>
            <person name="Kildgaard S."/>
            <person name="Isbrandt T."/>
            <person name="Kuo A."/>
            <person name="Sato A."/>
            <person name="Lyhne E.K."/>
            <person name="Kogle M.E."/>
            <person name="Wiebenga A."/>
            <person name="Kun R.S."/>
            <person name="Lubbers R.J."/>
            <person name="Makela M.R."/>
            <person name="Barry K."/>
            <person name="Chovatia M."/>
            <person name="Clum A."/>
            <person name="Daum C."/>
            <person name="Haridas S."/>
            <person name="He G."/>
            <person name="LaButti K."/>
            <person name="Lipzen A."/>
            <person name="Mondo S."/>
            <person name="Riley R."/>
            <person name="Salamov A."/>
            <person name="Simmons B.A."/>
            <person name="Magnuson J.K."/>
            <person name="Henrissat B."/>
            <person name="Mortensen U.H."/>
            <person name="Larsen T.O."/>
            <person name="Devries R.P."/>
            <person name="Grigoriev I.V."/>
            <person name="Machida M."/>
            <person name="Baker S.E."/>
            <person name="Andersen M.R."/>
        </authorList>
    </citation>
    <scope>NUCLEOTIDE SEQUENCE [LARGE SCALE GENOMIC DNA]</scope>
    <source>
        <strain evidence="2 3">CBS 151.66</strain>
    </source>
</reference>
<dbReference type="OrthoDB" id="193478at2759"/>
<feature type="transmembrane region" description="Helical" evidence="1">
    <location>
        <begin position="141"/>
        <end position="161"/>
    </location>
</feature>
<feature type="transmembrane region" description="Helical" evidence="1">
    <location>
        <begin position="173"/>
        <end position="197"/>
    </location>
</feature>
<keyword evidence="1" id="KW-0472">Membrane</keyword>
<feature type="transmembrane region" description="Helical" evidence="1">
    <location>
        <begin position="77"/>
        <end position="97"/>
    </location>
</feature>
<organism evidence="2 3">
    <name type="scientific">Aspergillus leporis</name>
    <dbReference type="NCBI Taxonomy" id="41062"/>
    <lineage>
        <taxon>Eukaryota</taxon>
        <taxon>Fungi</taxon>
        <taxon>Dikarya</taxon>
        <taxon>Ascomycota</taxon>
        <taxon>Pezizomycotina</taxon>
        <taxon>Eurotiomycetes</taxon>
        <taxon>Eurotiomycetidae</taxon>
        <taxon>Eurotiales</taxon>
        <taxon>Aspergillaceae</taxon>
        <taxon>Aspergillus</taxon>
        <taxon>Aspergillus subgen. Circumdati</taxon>
    </lineage>
</organism>
<evidence type="ECO:0000313" key="2">
    <source>
        <dbReference type="EMBL" id="KAB8071668.1"/>
    </source>
</evidence>
<keyword evidence="1" id="KW-1133">Transmembrane helix</keyword>
<feature type="transmembrane region" description="Helical" evidence="1">
    <location>
        <begin position="264"/>
        <end position="283"/>
    </location>
</feature>
<dbReference type="Pfam" id="PF10067">
    <property type="entry name" value="DUF2306"/>
    <property type="match status" value="1"/>
</dbReference>
<proteinExistence type="predicted"/>
<gene>
    <name evidence="2" type="ORF">BDV29DRAFT_178777</name>
</gene>
<feature type="transmembrane region" description="Helical" evidence="1">
    <location>
        <begin position="109"/>
        <end position="129"/>
    </location>
</feature>
<evidence type="ECO:0000313" key="3">
    <source>
        <dbReference type="Proteomes" id="UP000326565"/>
    </source>
</evidence>